<dbReference type="SMART" id="SM00646">
    <property type="entry name" value="Ami_3"/>
    <property type="match status" value="1"/>
</dbReference>
<proteinExistence type="predicted"/>
<evidence type="ECO:0000256" key="1">
    <source>
        <dbReference type="ARBA" id="ARBA00001561"/>
    </source>
</evidence>
<dbReference type="Gene3D" id="2.60.40.3500">
    <property type="match status" value="1"/>
</dbReference>
<evidence type="ECO:0000256" key="3">
    <source>
        <dbReference type="ARBA" id="ARBA00022801"/>
    </source>
</evidence>
<dbReference type="InterPro" id="IPR050695">
    <property type="entry name" value="N-acetylmuramoyl_amidase_3"/>
</dbReference>
<evidence type="ECO:0000313" key="5">
    <source>
        <dbReference type="EMBL" id="MDA7424155.1"/>
    </source>
</evidence>
<name>A0ABT4XQD8_9RHOB</name>
<sequence length="407" mass="44135">MSRLLHLLTVLGCVLVFGATTSIAQQSGGLARLQSASMEDARFGRTVITLDLSQGVPWRLFTLDEPRRLVLDFREVDWSGMIGEEVNSSDRISALRVGRFQPGWSRMVLELAEPMAVEQAELQTQPETGLARLAVTLRRSDDESFAKTAGAPVSPGWQAIRPEAQVAAQAGQDGPLRVMLDPGHGGLDPGAERTGINEADLMLQFAFELREALLRTGRYEVFLTREADVFVSLEARVAMAQQANADLFVSLHADAIAAGVAHGATVYVLDEEASDEASAALAERHDRDNLLGGVDLSGADDQVAQVLMEIARLDNTPRSAALARHLVNGIRNALGHVHKRPLRKAGFSVLKAADIPSVLVELGFLSTQQDLKNLQDPAWRAGMAAGIRDGIEAWSIEDEALSRLRRQ</sequence>
<evidence type="ECO:0000313" key="6">
    <source>
        <dbReference type="Proteomes" id="UP001210720"/>
    </source>
</evidence>
<dbReference type="PANTHER" id="PTHR30404:SF0">
    <property type="entry name" value="N-ACETYLMURAMOYL-L-ALANINE AMIDASE AMIC"/>
    <property type="match status" value="1"/>
</dbReference>
<gene>
    <name evidence="5" type="ORF">PFY00_05410</name>
</gene>
<keyword evidence="3 5" id="KW-0378">Hydrolase</keyword>
<dbReference type="GO" id="GO:0008745">
    <property type="term" value="F:N-acetylmuramoyl-L-alanine amidase activity"/>
    <property type="evidence" value="ECO:0007669"/>
    <property type="project" value="UniProtKB-EC"/>
</dbReference>
<dbReference type="Pfam" id="PF11741">
    <property type="entry name" value="AMIN"/>
    <property type="match status" value="1"/>
</dbReference>
<organism evidence="5 6">
    <name type="scientific">Thalassococcus lentus</name>
    <dbReference type="NCBI Taxonomy" id="1210524"/>
    <lineage>
        <taxon>Bacteria</taxon>
        <taxon>Pseudomonadati</taxon>
        <taxon>Pseudomonadota</taxon>
        <taxon>Alphaproteobacteria</taxon>
        <taxon>Rhodobacterales</taxon>
        <taxon>Roseobacteraceae</taxon>
        <taxon>Thalassococcus</taxon>
    </lineage>
</organism>
<dbReference type="EC" id="3.5.1.28" evidence="2"/>
<keyword evidence="6" id="KW-1185">Reference proteome</keyword>
<evidence type="ECO:0000259" key="4">
    <source>
        <dbReference type="SMART" id="SM00646"/>
    </source>
</evidence>
<dbReference type="PANTHER" id="PTHR30404">
    <property type="entry name" value="N-ACETYLMURAMOYL-L-ALANINE AMIDASE"/>
    <property type="match status" value="1"/>
</dbReference>
<dbReference type="Pfam" id="PF01520">
    <property type="entry name" value="Amidase_3"/>
    <property type="match status" value="1"/>
</dbReference>
<comment type="catalytic activity">
    <reaction evidence="1">
        <text>Hydrolyzes the link between N-acetylmuramoyl residues and L-amino acid residues in certain cell-wall glycopeptides.</text>
        <dbReference type="EC" id="3.5.1.28"/>
    </reaction>
</comment>
<dbReference type="EMBL" id="JAQIOY010000002">
    <property type="protein sequence ID" value="MDA7424155.1"/>
    <property type="molecule type" value="Genomic_DNA"/>
</dbReference>
<dbReference type="InterPro" id="IPR002508">
    <property type="entry name" value="MurNAc-LAA_cat"/>
</dbReference>
<comment type="caution">
    <text evidence="5">The sequence shown here is derived from an EMBL/GenBank/DDBJ whole genome shotgun (WGS) entry which is preliminary data.</text>
</comment>
<evidence type="ECO:0000256" key="2">
    <source>
        <dbReference type="ARBA" id="ARBA00011901"/>
    </source>
</evidence>
<accession>A0ABT4XQD8</accession>
<feature type="domain" description="MurNAc-LAA" evidence="4">
    <location>
        <begin position="237"/>
        <end position="392"/>
    </location>
</feature>
<dbReference type="Proteomes" id="UP001210720">
    <property type="component" value="Unassembled WGS sequence"/>
</dbReference>
<dbReference type="Gene3D" id="3.40.630.40">
    <property type="entry name" value="Zn-dependent exopeptidases"/>
    <property type="match status" value="1"/>
</dbReference>
<dbReference type="CDD" id="cd02696">
    <property type="entry name" value="MurNAc-LAA"/>
    <property type="match status" value="1"/>
</dbReference>
<reference evidence="5 6" key="1">
    <citation type="submission" date="2023-01" db="EMBL/GenBank/DDBJ databases">
        <title>Thalassococcus onchidii sp. nov., isolated from a marine invertebrate from the South China Sea.</title>
        <authorList>
            <person name="Xu S."/>
            <person name="Liu Z."/>
            <person name="Xu Y."/>
        </authorList>
    </citation>
    <scope>NUCLEOTIDE SEQUENCE [LARGE SCALE GENOMIC DNA]</scope>
    <source>
        <strain evidence="5 6">KCTC 32084</strain>
    </source>
</reference>
<protein>
    <recommendedName>
        <fullName evidence="2">N-acetylmuramoyl-L-alanine amidase</fullName>
        <ecNumber evidence="2">3.5.1.28</ecNumber>
    </recommendedName>
</protein>
<dbReference type="InterPro" id="IPR021731">
    <property type="entry name" value="AMIN_dom"/>
</dbReference>
<dbReference type="SUPFAM" id="SSF53187">
    <property type="entry name" value="Zn-dependent exopeptidases"/>
    <property type="match status" value="1"/>
</dbReference>